<evidence type="ECO:0000313" key="3">
    <source>
        <dbReference type="EMBL" id="KAG9333552.1"/>
    </source>
</evidence>
<reference evidence="3" key="1">
    <citation type="thesis" date="2021" institute="BYU ScholarsArchive" country="Provo, UT, USA">
        <title>Applications of and Algorithms for Genome Assembly and Genomic Analyses with an Emphasis on Marine Teleosts.</title>
        <authorList>
            <person name="Pickett B.D."/>
        </authorList>
    </citation>
    <scope>NUCLEOTIDE SEQUENCE</scope>
    <source>
        <strain evidence="3">HI-2016</strain>
    </source>
</reference>
<evidence type="ECO:0000256" key="1">
    <source>
        <dbReference type="SAM" id="MobiDB-lite"/>
    </source>
</evidence>
<dbReference type="Gene3D" id="3.40.1440.10">
    <property type="entry name" value="GIY-YIG endonuclease"/>
    <property type="match status" value="1"/>
</dbReference>
<dbReference type="InterPro" id="IPR027417">
    <property type="entry name" value="P-loop_NTPase"/>
</dbReference>
<evidence type="ECO:0000313" key="4">
    <source>
        <dbReference type="Proteomes" id="UP000824540"/>
    </source>
</evidence>
<feature type="compositionally biased region" description="Basic and acidic residues" evidence="1">
    <location>
        <begin position="199"/>
        <end position="216"/>
    </location>
</feature>
<dbReference type="SUPFAM" id="SSF82771">
    <property type="entry name" value="GIY-YIG endonuclease"/>
    <property type="match status" value="1"/>
</dbReference>
<evidence type="ECO:0000259" key="2">
    <source>
        <dbReference type="PROSITE" id="PS50164"/>
    </source>
</evidence>
<comment type="caution">
    <text evidence="3">The sequence shown here is derived from an EMBL/GenBank/DDBJ whole genome shotgun (WGS) entry which is preliminary data.</text>
</comment>
<accession>A0A8T2N771</accession>
<dbReference type="EMBL" id="JAFBMS010000192">
    <property type="protein sequence ID" value="KAG9333552.1"/>
    <property type="molecule type" value="Genomic_DNA"/>
</dbReference>
<dbReference type="Gene3D" id="3.40.50.300">
    <property type="entry name" value="P-loop containing nucleotide triphosphate hydrolases"/>
    <property type="match status" value="1"/>
</dbReference>
<dbReference type="InterPro" id="IPR045063">
    <property type="entry name" value="Dynamin_N"/>
</dbReference>
<dbReference type="PROSITE" id="PS50164">
    <property type="entry name" value="GIY_YIG"/>
    <property type="match status" value="1"/>
</dbReference>
<dbReference type="Proteomes" id="UP000824540">
    <property type="component" value="Unassembled WGS sequence"/>
</dbReference>
<gene>
    <name evidence="3" type="ORF">JZ751_011388</name>
</gene>
<dbReference type="CDD" id="cd10442">
    <property type="entry name" value="GIY-YIG_PLEs"/>
    <property type="match status" value="1"/>
</dbReference>
<protein>
    <recommendedName>
        <fullName evidence="2">GIY-YIG domain-containing protein</fullName>
    </recommendedName>
</protein>
<sequence>MAEAGPLQKIDAVAVAVLSSDTPPGIYQCTAQRCNCCQFMVKGVDQFHGTNTKKFYKIKQVLTCKTSSVIYIIECKKCKIQYVGRTKSFLKTRFSGHKNSIIKQEIRPIPDHFNNDGHSLDDLVIFPIEQVTDSGDLNDRELYWISELETMEKGLNLVPFKCAKRQGRIEPPDQEPPVEANETLAEESVCSDMGASDQRGSRDSKRKQCGDGEPKSRKNLKKKNLSVFTYETEQRLLTCEDAQEDGEKAISQVYNKLSEVSCRTRESENFLEDLKKKISDLSEPEPMKNVYIGLFGKTGAGKSSLINALVNENQLLPSGTLNACTSVFVQVQANTENKKYKADIEFISKEDWESELHFLLEILSDKQEKNTGDDDLKTMAEEKITAIYGGDGLQKTYRELMAIQHSIKIPDNCRKTFSFDTAKELSRSIGSYIRSDKKNSQQFWPLVKWVTIYLPNSPALLEGIVLVDLPGAGDANKHRAEMWKECLSLCSSVWIVNDINRALSEKVANEIFNETLRTIAGGGECHNITFVCTKTDDIDPDEIKEGVSDEELGIADMEDSSDDENRENQEKQACIIYRNKKAKEEIIKCHGEKAVIRCNDFYQGEFKRLSKALEKTCTNLNSFLTETHGKFHNTLAKGVKEAERCWLKNATEKVLEAAQRDNRGHHKKLKALCKCDGYYRSSSGETVDLNYTLSEPMYKQMNVHFLKTFGVSIKGKFASFQETFIRTEELEGRKKEPEKYLRLVYIRTQQRKLLKDLEKEMLQRKKQIYNSLSDSIRDTMRPTYEECSGISGTSSFTEIQRRLKSKIESSEKVMFNQAMREMLKQFGDLKEYLMKEIQTQMTTILRVALNQTPDDLTGLPDVSEEIEMMQRCCEALELRRFQCRTSSVLLAGRFRIHQLLAVAERQSVCTIPACLSATCIRGNCFCLPQGVLGSLGRQSLDLLEQMLVALLPLPELE</sequence>
<dbReference type="Pfam" id="PF00350">
    <property type="entry name" value="Dynamin_N"/>
    <property type="match status" value="1"/>
</dbReference>
<feature type="region of interest" description="Disordered" evidence="1">
    <location>
        <begin position="167"/>
        <end position="222"/>
    </location>
</feature>
<name>A0A8T2N771_9TELE</name>
<organism evidence="3 4">
    <name type="scientific">Albula glossodonta</name>
    <name type="common">roundjaw bonefish</name>
    <dbReference type="NCBI Taxonomy" id="121402"/>
    <lineage>
        <taxon>Eukaryota</taxon>
        <taxon>Metazoa</taxon>
        <taxon>Chordata</taxon>
        <taxon>Craniata</taxon>
        <taxon>Vertebrata</taxon>
        <taxon>Euteleostomi</taxon>
        <taxon>Actinopterygii</taxon>
        <taxon>Neopterygii</taxon>
        <taxon>Teleostei</taxon>
        <taxon>Albuliformes</taxon>
        <taxon>Albulidae</taxon>
        <taxon>Albula</taxon>
    </lineage>
</organism>
<dbReference type="InterPro" id="IPR035901">
    <property type="entry name" value="GIY-YIG_endonuc_sf"/>
</dbReference>
<dbReference type="OrthoDB" id="3598281at2759"/>
<proteinExistence type="predicted"/>
<dbReference type="Pfam" id="PF24564">
    <property type="entry name" value="DUF7605"/>
    <property type="match status" value="1"/>
</dbReference>
<dbReference type="PANTHER" id="PTHR47308">
    <property type="entry name" value="NUCLEAR GTPASE SLIP-GC"/>
    <property type="match status" value="1"/>
</dbReference>
<dbReference type="InterPro" id="IPR053082">
    <property type="entry name" value="Nuclear_GTPase_SLIP-GC"/>
</dbReference>
<keyword evidence="4" id="KW-1185">Reference proteome</keyword>
<dbReference type="PANTHER" id="PTHR47308:SF1">
    <property type="entry name" value="NUCLEAR GTPASE SLIP-GC"/>
    <property type="match status" value="1"/>
</dbReference>
<dbReference type="InterPro" id="IPR056024">
    <property type="entry name" value="DUF7605"/>
</dbReference>
<dbReference type="GO" id="GO:0003924">
    <property type="term" value="F:GTPase activity"/>
    <property type="evidence" value="ECO:0007669"/>
    <property type="project" value="TreeGrafter"/>
</dbReference>
<dbReference type="AlphaFoldDB" id="A0A8T2N771"/>
<dbReference type="SUPFAM" id="SSF52540">
    <property type="entry name" value="P-loop containing nucleoside triphosphate hydrolases"/>
    <property type="match status" value="1"/>
</dbReference>
<dbReference type="InterPro" id="IPR000305">
    <property type="entry name" value="GIY-YIG_endonuc"/>
</dbReference>
<feature type="domain" description="GIY-YIG" evidence="2">
    <location>
        <begin position="66"/>
        <end position="157"/>
    </location>
</feature>
<dbReference type="Pfam" id="PF01541">
    <property type="entry name" value="GIY-YIG"/>
    <property type="match status" value="1"/>
</dbReference>